<dbReference type="InterPro" id="IPR005269">
    <property type="entry name" value="LOG"/>
</dbReference>
<dbReference type="PANTHER" id="PTHR31223:SF70">
    <property type="entry name" value="LOG FAMILY PROTEIN YJL055W"/>
    <property type="match status" value="1"/>
</dbReference>
<evidence type="ECO:0000256" key="1">
    <source>
        <dbReference type="ARBA" id="ARBA00006763"/>
    </source>
</evidence>
<evidence type="ECO:0000313" key="4">
    <source>
        <dbReference type="Proteomes" id="UP001059824"/>
    </source>
</evidence>
<evidence type="ECO:0000313" key="3">
    <source>
        <dbReference type="EMBL" id="QHN43121.1"/>
    </source>
</evidence>
<dbReference type="PANTHER" id="PTHR31223">
    <property type="entry name" value="LOG FAMILY PROTEIN YJL055W"/>
    <property type="match status" value="1"/>
</dbReference>
<comment type="similarity">
    <text evidence="1 2">Belongs to the LOG family.</text>
</comment>
<protein>
    <recommendedName>
        <fullName evidence="2">Cytokinin riboside 5'-monophosphate phosphoribohydrolase</fullName>
        <ecNumber evidence="2">3.2.2.n1</ecNumber>
    </recommendedName>
</protein>
<dbReference type="Pfam" id="PF03641">
    <property type="entry name" value="Lysine_decarbox"/>
    <property type="match status" value="1"/>
</dbReference>
<dbReference type="GO" id="GO:0009691">
    <property type="term" value="P:cytokinin biosynthetic process"/>
    <property type="evidence" value="ECO:0007669"/>
    <property type="project" value="UniProtKB-UniRule"/>
</dbReference>
<keyword evidence="4" id="KW-1185">Reference proteome</keyword>
<sequence length="203" mass="22582">MCQIYDKIWYDKSMNICLFCSSNELPEKYTHPATRLADQLAAGGHQLVYGGSSHGLMGRMARVMQAGGARVTGVTLSVYSASIHRGVDELIMAKTLGERKAAMLERSDVILVLVGGIGTLDELTELIELKRQWHHDKQIIVLNTDGFYDGFRMQLERIANENMLRAGENTHLAIRSLDEFVTFVESPNEAILLLGNVTTMAPR</sequence>
<keyword evidence="2" id="KW-0203">Cytokinin biosynthesis</keyword>
<dbReference type="SUPFAM" id="SSF102405">
    <property type="entry name" value="MCP/YpsA-like"/>
    <property type="match status" value="1"/>
</dbReference>
<dbReference type="KEGG" id="mama:GII36_04700"/>
<dbReference type="EMBL" id="CP045921">
    <property type="protein sequence ID" value="QHN43121.1"/>
    <property type="molecule type" value="Genomic_DNA"/>
</dbReference>
<gene>
    <name evidence="3" type="ORF">GII36_04700</name>
</gene>
<name>A0A857MPW8_9BACT</name>
<dbReference type="Gene3D" id="3.40.50.450">
    <property type="match status" value="1"/>
</dbReference>
<dbReference type="EC" id="3.2.2.n1" evidence="2"/>
<proteinExistence type="inferred from homology"/>
<reference evidence="3" key="1">
    <citation type="journal article" date="2021" name="Nat. Microbiol.">
        <title>Cocultivation of an ultrasmall environmental parasitic bacterium with lytic ability against bacteria associated with wastewater foams.</title>
        <authorList>
            <person name="Batinovic S."/>
            <person name="Rose J.J.A."/>
            <person name="Ratcliffe J."/>
            <person name="Seviour R.J."/>
            <person name="Petrovski S."/>
        </authorList>
    </citation>
    <scope>NUCLEOTIDE SEQUENCE</scope>
    <source>
        <strain evidence="3">JR1</strain>
    </source>
</reference>
<dbReference type="AlphaFoldDB" id="A0A857MPW8"/>
<accession>A0A857MPW8</accession>
<dbReference type="GO" id="GO:0016799">
    <property type="term" value="F:hydrolase activity, hydrolyzing N-glycosyl compounds"/>
    <property type="evidence" value="ECO:0007669"/>
    <property type="project" value="TreeGrafter"/>
</dbReference>
<dbReference type="InterPro" id="IPR031100">
    <property type="entry name" value="LOG_fam"/>
</dbReference>
<keyword evidence="2" id="KW-0378">Hydrolase</keyword>
<dbReference type="NCBIfam" id="TIGR00730">
    <property type="entry name" value="Rossman fold protein, TIGR00730 family"/>
    <property type="match status" value="1"/>
</dbReference>
<dbReference type="GO" id="GO:0005829">
    <property type="term" value="C:cytosol"/>
    <property type="evidence" value="ECO:0007669"/>
    <property type="project" value="TreeGrafter"/>
</dbReference>
<evidence type="ECO:0000256" key="2">
    <source>
        <dbReference type="RuleBase" id="RU363015"/>
    </source>
</evidence>
<dbReference type="Proteomes" id="UP001059824">
    <property type="component" value="Chromosome"/>
</dbReference>
<organism evidence="3 4">
    <name type="scientific">Candidatus Mycosynbacter amalyticus</name>
    <dbReference type="NCBI Taxonomy" id="2665156"/>
    <lineage>
        <taxon>Bacteria</taxon>
        <taxon>Candidatus Saccharimonadota</taxon>
        <taxon>Candidatus Saccharimonadota incertae sedis</taxon>
        <taxon>Candidatus Mycosynbacter</taxon>
    </lineage>
</organism>